<feature type="transmembrane region" description="Helical" evidence="1">
    <location>
        <begin position="12"/>
        <end position="36"/>
    </location>
</feature>
<dbReference type="Pfam" id="PF00990">
    <property type="entry name" value="GGDEF"/>
    <property type="match status" value="1"/>
</dbReference>
<dbReference type="NCBIfam" id="TIGR00254">
    <property type="entry name" value="GGDEF"/>
    <property type="match status" value="1"/>
</dbReference>
<dbReference type="SUPFAM" id="SSF55073">
    <property type="entry name" value="Nucleotide cyclase"/>
    <property type="match status" value="1"/>
</dbReference>
<comment type="caution">
    <text evidence="3">The sequence shown here is derived from an EMBL/GenBank/DDBJ whole genome shotgun (WGS) entry which is preliminary data.</text>
</comment>
<protein>
    <submittedName>
        <fullName evidence="3">GGDEF domain-containing protein</fullName>
    </submittedName>
</protein>
<proteinExistence type="predicted"/>
<dbReference type="PANTHER" id="PTHR45138:SF9">
    <property type="entry name" value="DIGUANYLATE CYCLASE DGCM-RELATED"/>
    <property type="match status" value="1"/>
</dbReference>
<feature type="transmembrane region" description="Helical" evidence="1">
    <location>
        <begin position="121"/>
        <end position="141"/>
    </location>
</feature>
<dbReference type="RefSeq" id="WP_344277725.1">
    <property type="nucleotide sequence ID" value="NZ_BAAAHV010000013.1"/>
</dbReference>
<gene>
    <name evidence="3" type="ORF">ACFSUT_04960</name>
</gene>
<evidence type="ECO:0000259" key="2">
    <source>
        <dbReference type="PROSITE" id="PS50887"/>
    </source>
</evidence>
<accession>A0ABW5HRI2</accession>
<dbReference type="Proteomes" id="UP001597542">
    <property type="component" value="Unassembled WGS sequence"/>
</dbReference>
<evidence type="ECO:0000256" key="1">
    <source>
        <dbReference type="SAM" id="Phobius"/>
    </source>
</evidence>
<keyword evidence="1" id="KW-0812">Transmembrane</keyword>
<feature type="transmembrane region" description="Helical" evidence="1">
    <location>
        <begin position="82"/>
        <end position="109"/>
    </location>
</feature>
<evidence type="ECO:0000313" key="4">
    <source>
        <dbReference type="Proteomes" id="UP001597542"/>
    </source>
</evidence>
<dbReference type="EMBL" id="JBHUKQ010000004">
    <property type="protein sequence ID" value="MFD2479614.1"/>
    <property type="molecule type" value="Genomic_DNA"/>
</dbReference>
<organism evidence="3 4">
    <name type="scientific">Amycolatopsis albidoflavus</name>
    <dbReference type="NCBI Taxonomy" id="102226"/>
    <lineage>
        <taxon>Bacteria</taxon>
        <taxon>Bacillati</taxon>
        <taxon>Actinomycetota</taxon>
        <taxon>Actinomycetes</taxon>
        <taxon>Pseudonocardiales</taxon>
        <taxon>Pseudonocardiaceae</taxon>
        <taxon>Amycolatopsis</taxon>
    </lineage>
</organism>
<feature type="domain" description="GGDEF" evidence="2">
    <location>
        <begin position="276"/>
        <end position="415"/>
    </location>
</feature>
<dbReference type="PANTHER" id="PTHR45138">
    <property type="entry name" value="REGULATORY COMPONENTS OF SENSORY TRANSDUCTION SYSTEM"/>
    <property type="match status" value="1"/>
</dbReference>
<reference evidence="4" key="1">
    <citation type="journal article" date="2019" name="Int. J. Syst. Evol. Microbiol.">
        <title>The Global Catalogue of Microorganisms (GCM) 10K type strain sequencing project: providing services to taxonomists for standard genome sequencing and annotation.</title>
        <authorList>
            <consortium name="The Broad Institute Genomics Platform"/>
            <consortium name="The Broad Institute Genome Sequencing Center for Infectious Disease"/>
            <person name="Wu L."/>
            <person name="Ma J."/>
        </authorList>
    </citation>
    <scope>NUCLEOTIDE SEQUENCE [LARGE SCALE GENOMIC DNA]</scope>
    <source>
        <strain evidence="4">CGMCC 4.7638</strain>
    </source>
</reference>
<evidence type="ECO:0000313" key="3">
    <source>
        <dbReference type="EMBL" id="MFD2479614.1"/>
    </source>
</evidence>
<keyword evidence="1" id="KW-0472">Membrane</keyword>
<dbReference type="SMART" id="SM00267">
    <property type="entry name" value="GGDEF"/>
    <property type="match status" value="1"/>
</dbReference>
<dbReference type="InterPro" id="IPR000160">
    <property type="entry name" value="GGDEF_dom"/>
</dbReference>
<dbReference type="InterPro" id="IPR029787">
    <property type="entry name" value="Nucleotide_cyclase"/>
</dbReference>
<dbReference type="Gene3D" id="3.30.70.270">
    <property type="match status" value="1"/>
</dbReference>
<dbReference type="CDD" id="cd01949">
    <property type="entry name" value="GGDEF"/>
    <property type="match status" value="1"/>
</dbReference>
<feature type="transmembrane region" description="Helical" evidence="1">
    <location>
        <begin position="189"/>
        <end position="212"/>
    </location>
</feature>
<dbReference type="InterPro" id="IPR043128">
    <property type="entry name" value="Rev_trsase/Diguanyl_cyclase"/>
</dbReference>
<sequence>MSDRKSRLRDAPLSVFVTVVLVDVLAALLVLCWLWIGPPVFADVGKSTLIAVGGLLSAELTWRLERQRRQLTDTPHVNMSSVAILAVTLVSGPVVGSMTAAVLYLHLWWRASRWTSGIAPYRAVFNTSAMIVSACVSYGVVRASSSENVLSASSEVSALVLFAAIATFWLVNTLAVGAAIVTAEKQRSVAGIVGGWSANALEIVTLFLGAVTAVFVELRPWLALFLLPLVYVLHRSDSVKHLESAASTDRKTGLLNMETWRCLAEAGLRKARRHHVPVAVLMLDLDFFKRINDTHGHLFGDDVLRAVAQVISSETRRTDLVGRFGGEEFVIFLSDVSLDRATEIAERIRGAVASLEITPEEKDSSPAVPVRVTVGVACDDGCGDDIDLNQLLLAADNRLFFAKGQGRDRINAGYTSQAR</sequence>
<dbReference type="PROSITE" id="PS50887">
    <property type="entry name" value="GGDEF"/>
    <property type="match status" value="1"/>
</dbReference>
<keyword evidence="1" id="KW-1133">Transmembrane helix</keyword>
<keyword evidence="4" id="KW-1185">Reference proteome</keyword>
<feature type="transmembrane region" description="Helical" evidence="1">
    <location>
        <begin position="161"/>
        <end position="182"/>
    </location>
</feature>
<name>A0ABW5HRI2_9PSEU</name>
<dbReference type="InterPro" id="IPR050469">
    <property type="entry name" value="Diguanylate_Cyclase"/>
</dbReference>